<dbReference type="PANTHER" id="PTHR43132">
    <property type="entry name" value="ARSENICAL RESISTANCE OPERON REPRESSOR ARSR-RELATED"/>
    <property type="match status" value="1"/>
</dbReference>
<keyword evidence="1" id="KW-0805">Transcription regulation</keyword>
<evidence type="ECO:0000259" key="4">
    <source>
        <dbReference type="PROSITE" id="PS50987"/>
    </source>
</evidence>
<gene>
    <name evidence="5" type="ORF">UU72_C0003G0014</name>
</gene>
<keyword evidence="3" id="KW-0804">Transcription</keyword>
<dbReference type="InterPro" id="IPR036390">
    <property type="entry name" value="WH_DNA-bd_sf"/>
</dbReference>
<dbReference type="InterPro" id="IPR051011">
    <property type="entry name" value="Metal_resp_trans_reg"/>
</dbReference>
<evidence type="ECO:0000313" key="6">
    <source>
        <dbReference type="Proteomes" id="UP000034163"/>
    </source>
</evidence>
<dbReference type="InterPro" id="IPR036388">
    <property type="entry name" value="WH-like_DNA-bd_sf"/>
</dbReference>
<dbReference type="NCBIfam" id="NF033788">
    <property type="entry name" value="HTH_metalloreg"/>
    <property type="match status" value="1"/>
</dbReference>
<dbReference type="Pfam" id="PF01022">
    <property type="entry name" value="HTH_5"/>
    <property type="match status" value="1"/>
</dbReference>
<accession>A0A0G0ZW92</accession>
<evidence type="ECO:0000313" key="5">
    <source>
        <dbReference type="EMBL" id="KKS17353.1"/>
    </source>
</evidence>
<dbReference type="PROSITE" id="PS50987">
    <property type="entry name" value="HTH_ARSR_2"/>
    <property type="match status" value="1"/>
</dbReference>
<dbReference type="GO" id="GO:0003700">
    <property type="term" value="F:DNA-binding transcription factor activity"/>
    <property type="evidence" value="ECO:0007669"/>
    <property type="project" value="InterPro"/>
</dbReference>
<organism evidence="5 6">
    <name type="scientific">candidate division WWE3 bacterium GW2011_GWB1_41_6</name>
    <dbReference type="NCBI Taxonomy" id="1619112"/>
    <lineage>
        <taxon>Bacteria</taxon>
        <taxon>Katanobacteria</taxon>
    </lineage>
</organism>
<sequence length="76" mass="8822">MYHYLRDNGEATVTRLVELVGLTQPTVSYHLKEMKELGLVNNRKSGKEVYYSINELCPIHQRDCVLNIVRFPGEEL</sequence>
<protein>
    <submittedName>
        <fullName evidence="5">Transcriptional regulator, TrmB</fullName>
    </submittedName>
</protein>
<dbReference type="SUPFAM" id="SSF46785">
    <property type="entry name" value="Winged helix' DNA-binding domain"/>
    <property type="match status" value="1"/>
</dbReference>
<dbReference type="InterPro" id="IPR001845">
    <property type="entry name" value="HTH_ArsR_DNA-bd_dom"/>
</dbReference>
<evidence type="ECO:0000256" key="3">
    <source>
        <dbReference type="ARBA" id="ARBA00023163"/>
    </source>
</evidence>
<evidence type="ECO:0000256" key="2">
    <source>
        <dbReference type="ARBA" id="ARBA00023125"/>
    </source>
</evidence>
<name>A0A0G0ZW92_UNCKA</name>
<dbReference type="PRINTS" id="PR00778">
    <property type="entry name" value="HTHARSR"/>
</dbReference>
<dbReference type="Gene3D" id="1.10.10.10">
    <property type="entry name" value="Winged helix-like DNA-binding domain superfamily/Winged helix DNA-binding domain"/>
    <property type="match status" value="1"/>
</dbReference>
<dbReference type="SMART" id="SM00418">
    <property type="entry name" value="HTH_ARSR"/>
    <property type="match status" value="1"/>
</dbReference>
<proteinExistence type="predicted"/>
<evidence type="ECO:0000256" key="1">
    <source>
        <dbReference type="ARBA" id="ARBA00023015"/>
    </source>
</evidence>
<dbReference type="EMBL" id="LCBS01000003">
    <property type="protein sequence ID" value="KKS17353.1"/>
    <property type="molecule type" value="Genomic_DNA"/>
</dbReference>
<dbReference type="CDD" id="cd00090">
    <property type="entry name" value="HTH_ARSR"/>
    <property type="match status" value="1"/>
</dbReference>
<dbReference type="PANTHER" id="PTHR43132:SF2">
    <property type="entry name" value="ARSENICAL RESISTANCE OPERON REPRESSOR ARSR-RELATED"/>
    <property type="match status" value="1"/>
</dbReference>
<feature type="domain" description="HTH arsR-type" evidence="4">
    <location>
        <begin position="1"/>
        <end position="76"/>
    </location>
</feature>
<dbReference type="InterPro" id="IPR011991">
    <property type="entry name" value="ArsR-like_HTH"/>
</dbReference>
<keyword evidence="2" id="KW-0238">DNA-binding</keyword>
<dbReference type="AlphaFoldDB" id="A0A0G0ZW92"/>
<comment type="caution">
    <text evidence="5">The sequence shown here is derived from an EMBL/GenBank/DDBJ whole genome shotgun (WGS) entry which is preliminary data.</text>
</comment>
<reference evidence="5 6" key="1">
    <citation type="journal article" date="2015" name="Nature">
        <title>rRNA introns, odd ribosomes, and small enigmatic genomes across a large radiation of phyla.</title>
        <authorList>
            <person name="Brown C.T."/>
            <person name="Hug L.A."/>
            <person name="Thomas B.C."/>
            <person name="Sharon I."/>
            <person name="Castelle C.J."/>
            <person name="Singh A."/>
            <person name="Wilkins M.J."/>
            <person name="Williams K.H."/>
            <person name="Banfield J.F."/>
        </authorList>
    </citation>
    <scope>NUCLEOTIDE SEQUENCE [LARGE SCALE GENOMIC DNA]</scope>
</reference>
<dbReference type="GO" id="GO:0003677">
    <property type="term" value="F:DNA binding"/>
    <property type="evidence" value="ECO:0007669"/>
    <property type="project" value="UniProtKB-KW"/>
</dbReference>
<dbReference type="Proteomes" id="UP000034163">
    <property type="component" value="Unassembled WGS sequence"/>
</dbReference>